<evidence type="ECO:0000256" key="3">
    <source>
        <dbReference type="ARBA" id="ARBA00022763"/>
    </source>
</evidence>
<dbReference type="InterPro" id="IPR007860">
    <property type="entry name" value="DNA_mmatch_repair_MutS_con_dom"/>
</dbReference>
<dbReference type="GO" id="GO:0006298">
    <property type="term" value="P:mismatch repair"/>
    <property type="evidence" value="ECO:0007669"/>
    <property type="project" value="InterPro"/>
</dbReference>
<dbReference type="FunFam" id="1.10.1420.10:FF:000001">
    <property type="entry name" value="DNA mismatch repair protein MutS"/>
    <property type="match status" value="1"/>
</dbReference>
<evidence type="ECO:0000256" key="2">
    <source>
        <dbReference type="ARBA" id="ARBA00022741"/>
    </source>
</evidence>
<dbReference type="Gene3D" id="3.40.1170.10">
    <property type="entry name" value="DNA repair protein MutS, domain I"/>
    <property type="match status" value="1"/>
</dbReference>
<dbReference type="Pfam" id="PF05188">
    <property type="entry name" value="MutS_II"/>
    <property type="match status" value="1"/>
</dbReference>
<dbReference type="NCBIfam" id="NF003810">
    <property type="entry name" value="PRK05399.1"/>
    <property type="match status" value="1"/>
</dbReference>
<dbReference type="GO" id="GO:0005524">
    <property type="term" value="F:ATP binding"/>
    <property type="evidence" value="ECO:0007669"/>
    <property type="project" value="UniProtKB-KW"/>
</dbReference>
<feature type="domain" description="DNA mismatch repair protein MutS core" evidence="9">
    <location>
        <begin position="276"/>
        <end position="584"/>
    </location>
</feature>
<sequence length="655" mass="73577">MKQFLEVKSQYEDTLVLFRMGDFYETFLEDAEITAKVLGIVLTKRANGKASDVALAGFPYHALDNYLPKLVKAGHRVAICEQVEDPKLAKGIVKREVIEVVTPGTLISDQALSKKSNRYIGSVTFQKNFAGFAFLDPSTGEFHIGECPVDQLKDNLLKFSPSEMILDESVVYSTTEWYREFRPFITQIENWIFDQDSSYRALTQHFNLKSLKGFGCDELKLAISAGGALLHHIKSNLSSTLDHVSKIVPVFNEGFMGLDGFTIRNLEVFQSLATQGTHGTLVDCIDETQTAGGGRLLRRWLHYPLTDIKRINARLDVVDAFSKNVRLMKSIRESLGKTADLERILGKVNHGKASPRDVIGIALTLQKIPDWQKELISADDQNLTLLAKSFIDTNSITEKILSLINQDTPIQVKMGNIICKGVDSDLDELRTLLNSGKEWIDNFQSSLREELDIPKLKVGFNRVFGYYIEVTKVHQDKVPETFIRKQTLVNSERYITEELKEYEDKILNAEEKIFTIESNIFSELCQFLLCTISDIHTNAKAINRMDLLVGFSATSLNQNFVRPELTNNPELEINQGRHPVVEQLLPSTEKFIPNDLSMDSTINQIHLITGPNMAGKSTYLRQVGLIVLMAQIGSFVSANSAKIGVVDKLFTRVGA</sequence>
<keyword evidence="6" id="KW-0234">DNA repair</keyword>
<evidence type="ECO:0000256" key="5">
    <source>
        <dbReference type="ARBA" id="ARBA00023125"/>
    </source>
</evidence>
<evidence type="ECO:0000259" key="10">
    <source>
        <dbReference type="SMART" id="SM00534"/>
    </source>
</evidence>
<dbReference type="NCBIfam" id="TIGR01070">
    <property type="entry name" value="mutS1"/>
    <property type="match status" value="1"/>
</dbReference>
<reference evidence="11" key="1">
    <citation type="submission" date="2018-05" db="EMBL/GenBank/DDBJ databases">
        <authorList>
            <person name="Lanie J.A."/>
            <person name="Ng W.-L."/>
            <person name="Kazmierczak K.M."/>
            <person name="Andrzejewski T.M."/>
            <person name="Davidsen T.M."/>
            <person name="Wayne K.J."/>
            <person name="Tettelin H."/>
            <person name="Glass J.I."/>
            <person name="Rusch D."/>
            <person name="Podicherti R."/>
            <person name="Tsui H.-C.T."/>
            <person name="Winkler M.E."/>
        </authorList>
    </citation>
    <scope>NUCLEOTIDE SEQUENCE</scope>
</reference>
<dbReference type="SUPFAM" id="SSF48334">
    <property type="entry name" value="DNA repair protein MutS, domain III"/>
    <property type="match status" value="1"/>
</dbReference>
<protein>
    <recommendedName>
        <fullName evidence="12">DNA mismatch repair protein MutS</fullName>
    </recommendedName>
</protein>
<dbReference type="InterPro" id="IPR007861">
    <property type="entry name" value="DNA_mismatch_repair_MutS_clamp"/>
</dbReference>
<dbReference type="SUPFAM" id="SSF53150">
    <property type="entry name" value="DNA repair protein MutS, domain II"/>
    <property type="match status" value="1"/>
</dbReference>
<dbReference type="Gene3D" id="1.10.1420.10">
    <property type="match status" value="2"/>
</dbReference>
<dbReference type="SUPFAM" id="SSF55271">
    <property type="entry name" value="DNA repair protein MutS, domain I"/>
    <property type="match status" value="1"/>
</dbReference>
<organism evidence="11">
    <name type="scientific">marine metagenome</name>
    <dbReference type="NCBI Taxonomy" id="408172"/>
    <lineage>
        <taxon>unclassified sequences</taxon>
        <taxon>metagenomes</taxon>
        <taxon>ecological metagenomes</taxon>
    </lineage>
</organism>
<evidence type="ECO:0000256" key="7">
    <source>
        <dbReference type="ARBA" id="ARBA00024647"/>
    </source>
</evidence>
<dbReference type="InterPro" id="IPR027417">
    <property type="entry name" value="P-loop_NTPase"/>
</dbReference>
<dbReference type="SMART" id="SM00533">
    <property type="entry name" value="MUTSd"/>
    <property type="match status" value="1"/>
</dbReference>
<evidence type="ECO:0000256" key="1">
    <source>
        <dbReference type="ARBA" id="ARBA00006271"/>
    </source>
</evidence>
<feature type="coiled-coil region" evidence="8">
    <location>
        <begin position="492"/>
        <end position="519"/>
    </location>
</feature>
<dbReference type="EMBL" id="UINC01010195">
    <property type="protein sequence ID" value="SVA45443.1"/>
    <property type="molecule type" value="Genomic_DNA"/>
</dbReference>
<dbReference type="Pfam" id="PF00488">
    <property type="entry name" value="MutS_V"/>
    <property type="match status" value="1"/>
</dbReference>
<dbReference type="PANTHER" id="PTHR11361">
    <property type="entry name" value="DNA MISMATCH REPAIR PROTEIN MUTS FAMILY MEMBER"/>
    <property type="match status" value="1"/>
</dbReference>
<evidence type="ECO:0000256" key="4">
    <source>
        <dbReference type="ARBA" id="ARBA00022840"/>
    </source>
</evidence>
<dbReference type="InterPro" id="IPR036187">
    <property type="entry name" value="DNA_mismatch_repair_MutS_sf"/>
</dbReference>
<dbReference type="Gene3D" id="3.40.50.300">
    <property type="entry name" value="P-loop containing nucleotide triphosphate hydrolases"/>
    <property type="match status" value="1"/>
</dbReference>
<keyword evidence="2" id="KW-0547">Nucleotide-binding</keyword>
<evidence type="ECO:0000313" key="11">
    <source>
        <dbReference type="EMBL" id="SVA45443.1"/>
    </source>
</evidence>
<dbReference type="PANTHER" id="PTHR11361:SF34">
    <property type="entry name" value="DNA MISMATCH REPAIR PROTEIN MSH1, MITOCHONDRIAL"/>
    <property type="match status" value="1"/>
</dbReference>
<dbReference type="AlphaFoldDB" id="A0A381W0P2"/>
<dbReference type="Gene3D" id="3.30.420.110">
    <property type="entry name" value="MutS, connector domain"/>
    <property type="match status" value="1"/>
</dbReference>
<dbReference type="Pfam" id="PF01624">
    <property type="entry name" value="MutS_I"/>
    <property type="match status" value="1"/>
</dbReference>
<name>A0A381W0P2_9ZZZZ</name>
<dbReference type="SMART" id="SM00534">
    <property type="entry name" value="MUTSac"/>
    <property type="match status" value="1"/>
</dbReference>
<evidence type="ECO:0008006" key="12">
    <source>
        <dbReference type="Google" id="ProtNLM"/>
    </source>
</evidence>
<dbReference type="InterPro" id="IPR005748">
    <property type="entry name" value="DNA_mismatch_repair_MutS"/>
</dbReference>
<evidence type="ECO:0000256" key="8">
    <source>
        <dbReference type="SAM" id="Coils"/>
    </source>
</evidence>
<dbReference type="FunFam" id="3.40.1170.10:FF:000001">
    <property type="entry name" value="DNA mismatch repair protein MutS"/>
    <property type="match status" value="1"/>
</dbReference>
<keyword evidence="5" id="KW-0238">DNA-binding</keyword>
<dbReference type="GO" id="GO:0140664">
    <property type="term" value="F:ATP-dependent DNA damage sensor activity"/>
    <property type="evidence" value="ECO:0007669"/>
    <property type="project" value="InterPro"/>
</dbReference>
<dbReference type="PIRSF" id="PIRSF037677">
    <property type="entry name" value="DNA_mis_repair_Msh6"/>
    <property type="match status" value="1"/>
</dbReference>
<comment type="function">
    <text evidence="7">This protein is involved in the repair of mismatches in DNA. It is possible that it carries out the mismatch recognition step. This protein has a weak ATPase activity.</text>
</comment>
<dbReference type="Pfam" id="PF05190">
    <property type="entry name" value="MutS_IV"/>
    <property type="match status" value="1"/>
</dbReference>
<keyword evidence="4" id="KW-0067">ATP-binding</keyword>
<dbReference type="GO" id="GO:0005829">
    <property type="term" value="C:cytosol"/>
    <property type="evidence" value="ECO:0007669"/>
    <property type="project" value="TreeGrafter"/>
</dbReference>
<dbReference type="Pfam" id="PF05192">
    <property type="entry name" value="MutS_III"/>
    <property type="match status" value="1"/>
</dbReference>
<evidence type="ECO:0000256" key="6">
    <source>
        <dbReference type="ARBA" id="ARBA00023204"/>
    </source>
</evidence>
<dbReference type="InterPro" id="IPR007696">
    <property type="entry name" value="DNA_mismatch_repair_MutS_core"/>
</dbReference>
<dbReference type="SUPFAM" id="SSF52540">
    <property type="entry name" value="P-loop containing nucleoside triphosphate hydrolases"/>
    <property type="match status" value="1"/>
</dbReference>
<accession>A0A381W0P2</accession>
<dbReference type="InterPro" id="IPR000432">
    <property type="entry name" value="DNA_mismatch_repair_MutS_C"/>
</dbReference>
<evidence type="ECO:0000259" key="9">
    <source>
        <dbReference type="SMART" id="SM00533"/>
    </source>
</evidence>
<keyword evidence="3" id="KW-0227">DNA damage</keyword>
<dbReference type="InterPro" id="IPR016151">
    <property type="entry name" value="DNA_mismatch_repair_MutS_N"/>
</dbReference>
<comment type="similarity">
    <text evidence="1">Belongs to the DNA mismatch repair MutS family.</text>
</comment>
<dbReference type="InterPro" id="IPR036678">
    <property type="entry name" value="MutS_con_dom_sf"/>
</dbReference>
<gene>
    <name evidence="11" type="ORF">METZ01_LOCUS98297</name>
</gene>
<feature type="domain" description="DNA mismatch repair proteins mutS family" evidence="10">
    <location>
        <begin position="603"/>
        <end position="655"/>
    </location>
</feature>
<dbReference type="InterPro" id="IPR007695">
    <property type="entry name" value="DNA_mismatch_repair_MutS-lik_N"/>
</dbReference>
<dbReference type="GO" id="GO:0030983">
    <property type="term" value="F:mismatched DNA binding"/>
    <property type="evidence" value="ECO:0007669"/>
    <property type="project" value="InterPro"/>
</dbReference>
<feature type="non-terminal residue" evidence="11">
    <location>
        <position position="655"/>
    </location>
</feature>
<dbReference type="InterPro" id="IPR017261">
    <property type="entry name" value="DNA_mismatch_repair_MutS/MSH"/>
</dbReference>
<keyword evidence="8" id="KW-0175">Coiled coil</keyword>
<dbReference type="InterPro" id="IPR045076">
    <property type="entry name" value="MutS"/>
</dbReference>
<proteinExistence type="inferred from homology"/>